<evidence type="ECO:0000313" key="1">
    <source>
        <dbReference type="EMBL" id="KID65091.1"/>
    </source>
</evidence>
<dbReference type="AlphaFoldDB" id="A0A0B4FH17"/>
<protein>
    <submittedName>
        <fullName evidence="1">Uncharacterized protein</fullName>
    </submittedName>
</protein>
<dbReference type="EMBL" id="AZNF01000007">
    <property type="protein sequence ID" value="KID65091.1"/>
    <property type="molecule type" value="Genomic_DNA"/>
</dbReference>
<accession>A0A0B4FH17</accession>
<dbReference type="Proteomes" id="UP000031186">
    <property type="component" value="Unassembled WGS sequence"/>
</dbReference>
<reference evidence="1 2" key="1">
    <citation type="journal article" date="2014" name="Proc. Natl. Acad. Sci. U.S.A.">
        <title>Trajectory and genomic determinants of fungal-pathogen speciation and host adaptation.</title>
        <authorList>
            <person name="Hu X."/>
            <person name="Xiao G."/>
            <person name="Zheng P."/>
            <person name="Shang Y."/>
            <person name="Su Y."/>
            <person name="Zhang X."/>
            <person name="Liu X."/>
            <person name="Zhan S."/>
            <person name="St Leger R.J."/>
            <person name="Wang C."/>
        </authorList>
    </citation>
    <scope>NUCLEOTIDE SEQUENCE [LARGE SCALE GENOMIC DNA]</scope>
    <source>
        <strain evidence="1 2">ARSEF 549</strain>
    </source>
</reference>
<sequence length="136" mass="14501">MLLAVTLGTLSPPIKTPYFHGGSPASGRDSPGAAILARKRFPVTARPQPVLQAVGAQPKLAPATCPLVSVDLGLEAPDKSVYLVAGGRQSISMLGHRGHPNRQHGRDLDKAFAREGEADGVDWIRLLKDAKQDFCR</sequence>
<name>A0A0B4FH17_METAF</name>
<proteinExistence type="predicted"/>
<dbReference type="VEuPathDB" id="FungiDB:MAN_06102"/>
<evidence type="ECO:0000313" key="2">
    <source>
        <dbReference type="Proteomes" id="UP000031186"/>
    </source>
</evidence>
<gene>
    <name evidence="1" type="ORF">MAN_06102</name>
</gene>
<feature type="non-terminal residue" evidence="1">
    <location>
        <position position="1"/>
    </location>
</feature>
<keyword evidence="2" id="KW-1185">Reference proteome</keyword>
<comment type="caution">
    <text evidence="1">The sequence shown here is derived from an EMBL/GenBank/DDBJ whole genome shotgun (WGS) entry which is preliminary data.</text>
</comment>
<organism evidence="1 2">
    <name type="scientific">Metarhizium anisopliae (strain ARSEF 549)</name>
    <dbReference type="NCBI Taxonomy" id="3151832"/>
    <lineage>
        <taxon>Eukaryota</taxon>
        <taxon>Fungi</taxon>
        <taxon>Dikarya</taxon>
        <taxon>Ascomycota</taxon>
        <taxon>Pezizomycotina</taxon>
        <taxon>Sordariomycetes</taxon>
        <taxon>Hypocreomycetidae</taxon>
        <taxon>Hypocreales</taxon>
        <taxon>Clavicipitaceae</taxon>
        <taxon>Metarhizium</taxon>
    </lineage>
</organism>
<dbReference type="HOGENOM" id="CLU_1875906_0_0_1"/>